<dbReference type="Gene3D" id="3.40.50.850">
    <property type="entry name" value="Isochorismatase-like"/>
    <property type="match status" value="1"/>
</dbReference>
<proteinExistence type="predicted"/>
<dbReference type="Proteomes" id="UP000334923">
    <property type="component" value="Unassembled WGS sequence"/>
</dbReference>
<dbReference type="RefSeq" id="WP_142659379.1">
    <property type="nucleotide sequence ID" value="NZ_CABFVA020000016.1"/>
</dbReference>
<dbReference type="SUPFAM" id="SSF52499">
    <property type="entry name" value="Isochorismatase-like hydrolases"/>
    <property type="match status" value="1"/>
</dbReference>
<dbReference type="InterPro" id="IPR000868">
    <property type="entry name" value="Isochorismatase-like_dom"/>
</dbReference>
<dbReference type="OrthoDB" id="9789777at2"/>
<protein>
    <submittedName>
        <fullName evidence="2">Nicotinamidase/pyrazinamidase</fullName>
        <ecNumber evidence="2">3.5.1.19</ecNumber>
    </submittedName>
</protein>
<evidence type="ECO:0000313" key="2">
    <source>
        <dbReference type="EMBL" id="VVM05227.1"/>
    </source>
</evidence>
<reference evidence="2 3" key="1">
    <citation type="submission" date="2019-09" db="EMBL/GenBank/DDBJ databases">
        <authorList>
            <person name="Cremers G."/>
        </authorList>
    </citation>
    <scope>NUCLEOTIDE SEQUENCE [LARGE SCALE GENOMIC DNA]</scope>
    <source>
        <strain evidence="2">4A</strain>
    </source>
</reference>
<dbReference type="GO" id="GO:0008936">
    <property type="term" value="F:nicotinamidase activity"/>
    <property type="evidence" value="ECO:0007669"/>
    <property type="project" value="UniProtKB-EC"/>
</dbReference>
<dbReference type="PANTHER" id="PTHR14119">
    <property type="entry name" value="HYDROLASE"/>
    <property type="match status" value="1"/>
</dbReference>
<keyword evidence="3" id="KW-1185">Reference proteome</keyword>
<dbReference type="AlphaFoldDB" id="A0A5E6M8H1"/>
<sequence length="177" mass="18991">MSWRIDGRKAAIVVVDVQERLAAAVAGAGAILSKIDRLLEIGRLFSLPVHFTELAPQKLGPISSSLLRSAGDEAGRYARNSLSAGAVLPKELPQYLLIAGMETHAAVRQTVYDLRERGRAVYLLADAVGSRNAVDHEVALEEMRQDRIVVTTVEAAACELGAEAAEPILDQLLPPLS</sequence>
<feature type="domain" description="Isochorismatase-like" evidence="1">
    <location>
        <begin position="11"/>
        <end position="154"/>
    </location>
</feature>
<dbReference type="InterPro" id="IPR050993">
    <property type="entry name" value="Isochorismatase_domain"/>
</dbReference>
<dbReference type="PANTHER" id="PTHR14119:SF3">
    <property type="entry name" value="ISOCHORISMATASE DOMAIN-CONTAINING PROTEIN 2"/>
    <property type="match status" value="1"/>
</dbReference>
<keyword evidence="2" id="KW-0378">Hydrolase</keyword>
<organism evidence="2 3">
    <name type="scientific">Methylacidimicrobium tartarophylax</name>
    <dbReference type="NCBI Taxonomy" id="1041768"/>
    <lineage>
        <taxon>Bacteria</taxon>
        <taxon>Pseudomonadati</taxon>
        <taxon>Verrucomicrobiota</taxon>
        <taxon>Methylacidimicrobium</taxon>
    </lineage>
</organism>
<dbReference type="EC" id="3.5.1.19" evidence="2"/>
<dbReference type="Pfam" id="PF00857">
    <property type="entry name" value="Isochorismatase"/>
    <property type="match status" value="1"/>
</dbReference>
<evidence type="ECO:0000313" key="3">
    <source>
        <dbReference type="Proteomes" id="UP000334923"/>
    </source>
</evidence>
<gene>
    <name evidence="2" type="primary">pncA</name>
    <name evidence="2" type="ORF">MAMT_00525</name>
</gene>
<dbReference type="EMBL" id="CABFVA020000016">
    <property type="protein sequence ID" value="VVM05227.1"/>
    <property type="molecule type" value="Genomic_DNA"/>
</dbReference>
<dbReference type="InterPro" id="IPR036380">
    <property type="entry name" value="Isochorismatase-like_sf"/>
</dbReference>
<accession>A0A5E6M8H1</accession>
<name>A0A5E6M8H1_9BACT</name>
<evidence type="ECO:0000259" key="1">
    <source>
        <dbReference type="Pfam" id="PF00857"/>
    </source>
</evidence>